<name>A0A833UIS1_JUGRE</name>
<dbReference type="PANTHER" id="PTHR15503">
    <property type="entry name" value="LDOC1 RELATED"/>
    <property type="match status" value="1"/>
</dbReference>
<reference evidence="3" key="2">
    <citation type="submission" date="2020-03" db="EMBL/GenBank/DDBJ databases">
        <title>Walnut 2.0.</title>
        <authorList>
            <person name="Marrano A."/>
            <person name="Britton M."/>
            <person name="Zimin A.V."/>
            <person name="Zaini P.A."/>
            <person name="Workman R."/>
            <person name="Puiu D."/>
            <person name="Bianco L."/>
            <person name="Allen B.J."/>
            <person name="Troggio M."/>
            <person name="Leslie C.A."/>
            <person name="Timp W."/>
            <person name="Dendekar A."/>
            <person name="Salzberg S.L."/>
            <person name="Neale D.B."/>
        </authorList>
    </citation>
    <scope>NUCLEOTIDE SEQUENCE</scope>
    <source>
        <tissue evidence="3">Leaves</tissue>
    </source>
</reference>
<gene>
    <name evidence="3" type="ORF">F2P56_022546</name>
</gene>
<dbReference type="Pfam" id="PF08284">
    <property type="entry name" value="RVP_2"/>
    <property type="match status" value="1"/>
</dbReference>
<dbReference type="Pfam" id="PF03732">
    <property type="entry name" value="Retrotrans_gag"/>
    <property type="match status" value="1"/>
</dbReference>
<evidence type="ECO:0000313" key="3">
    <source>
        <dbReference type="EMBL" id="KAF5458523.1"/>
    </source>
</evidence>
<feature type="region of interest" description="Disordered" evidence="1">
    <location>
        <begin position="234"/>
        <end position="267"/>
    </location>
</feature>
<sequence length="396" mass="45201">MDRFGIPHPEPENDLTHADVNYAMARALTRMTEFLQQNYQPQREQQNGCPYERFLAHRTPVFSGQEDPLRAGRWISDLEKTFEICGCTETQKVLYASYLLQGDATAWWETKRELLVMELGSIAAVSWVRFKREFNDRFFPNTMRKQKAREFNNLVQGEMTVEQYARRFIELGKFSTHLIATEEMRIERFQEGLRREIRRQVACLQIPTFQQLVEVATIAEREFIEPITASFGQKKRNFGEGSSTGSASKFTTRTGARPQMTTGVRMGGRAPVCDKCNRSHANRGGYRGGRTTPRPYVQARVYAVTPGEIDEEAPETQNAGVITGRVRLFEFYACTLFEFGASQSFISTTFARMCNLVFKPLSQSLLVKLPNGETVWCSKEWTGYISILPVLIAVVG</sequence>
<feature type="compositionally biased region" description="Polar residues" evidence="1">
    <location>
        <begin position="240"/>
        <end position="262"/>
    </location>
</feature>
<dbReference type="Proteomes" id="UP000619265">
    <property type="component" value="Unassembled WGS sequence"/>
</dbReference>
<protein>
    <recommendedName>
        <fullName evidence="2">Retrotransposon gag domain-containing protein</fullName>
    </recommendedName>
</protein>
<dbReference type="InterPro" id="IPR032567">
    <property type="entry name" value="RTL1-rel"/>
</dbReference>
<dbReference type="InterPro" id="IPR005162">
    <property type="entry name" value="Retrotrans_gag_dom"/>
</dbReference>
<evidence type="ECO:0000313" key="4">
    <source>
        <dbReference type="Proteomes" id="UP000619265"/>
    </source>
</evidence>
<dbReference type="EMBL" id="LIHL02000010">
    <property type="protein sequence ID" value="KAF5458523.1"/>
    <property type="molecule type" value="Genomic_DNA"/>
</dbReference>
<comment type="caution">
    <text evidence="3">The sequence shown here is derived from an EMBL/GenBank/DDBJ whole genome shotgun (WGS) entry which is preliminary data.</text>
</comment>
<dbReference type="PANTHER" id="PTHR15503:SF45">
    <property type="entry name" value="RNA-DIRECTED DNA POLYMERASE HOMOLOG"/>
    <property type="match status" value="1"/>
</dbReference>
<evidence type="ECO:0000256" key="1">
    <source>
        <dbReference type="SAM" id="MobiDB-lite"/>
    </source>
</evidence>
<dbReference type="Gramene" id="Jr10_15850_p1">
    <property type="protein sequence ID" value="cds.Jr10_15850_p1"/>
    <property type="gene ID" value="Jr10_15850"/>
</dbReference>
<feature type="domain" description="Retrotransposon gag" evidence="2">
    <location>
        <begin position="95"/>
        <end position="195"/>
    </location>
</feature>
<proteinExistence type="predicted"/>
<dbReference type="AlphaFoldDB" id="A0A833UIS1"/>
<evidence type="ECO:0000259" key="2">
    <source>
        <dbReference type="Pfam" id="PF03732"/>
    </source>
</evidence>
<accession>A0A833UIS1</accession>
<reference evidence="3" key="1">
    <citation type="submission" date="2015-10" db="EMBL/GenBank/DDBJ databases">
        <authorList>
            <person name="Martinez-Garcia P.J."/>
            <person name="Crepeau M.W."/>
            <person name="Puiu D."/>
            <person name="Gonzalez-Ibeas D."/>
            <person name="Whalen J."/>
            <person name="Stevens K."/>
            <person name="Paul R."/>
            <person name="Butterfield T."/>
            <person name="Britton M."/>
            <person name="Reagan R."/>
            <person name="Chakraborty S."/>
            <person name="Walawage S.L."/>
            <person name="Vasquez-Gross H.A."/>
            <person name="Cardeno C."/>
            <person name="Famula R."/>
            <person name="Pratt K."/>
            <person name="Kuruganti S."/>
            <person name="Aradhya M.K."/>
            <person name="Leslie C.A."/>
            <person name="Dandekar A.M."/>
            <person name="Salzberg S.L."/>
            <person name="Wegrzyn J.L."/>
            <person name="Langley C.H."/>
            <person name="Neale D.B."/>
        </authorList>
    </citation>
    <scope>NUCLEOTIDE SEQUENCE</scope>
    <source>
        <tissue evidence="3">Leaves</tissue>
    </source>
</reference>
<organism evidence="3 4">
    <name type="scientific">Juglans regia</name>
    <name type="common">English walnut</name>
    <dbReference type="NCBI Taxonomy" id="51240"/>
    <lineage>
        <taxon>Eukaryota</taxon>
        <taxon>Viridiplantae</taxon>
        <taxon>Streptophyta</taxon>
        <taxon>Embryophyta</taxon>
        <taxon>Tracheophyta</taxon>
        <taxon>Spermatophyta</taxon>
        <taxon>Magnoliopsida</taxon>
        <taxon>eudicotyledons</taxon>
        <taxon>Gunneridae</taxon>
        <taxon>Pentapetalae</taxon>
        <taxon>rosids</taxon>
        <taxon>fabids</taxon>
        <taxon>Fagales</taxon>
        <taxon>Juglandaceae</taxon>
        <taxon>Juglans</taxon>
    </lineage>
</organism>